<sequence>MAASGGAAERAVILLGSTGSIGTQALDVIDHLTDRLAARTAEAGGSAGAPRVVGLAAGGSRLELLAEQAVAHAVPRLAVSAGADAVPALRAALADAAARAGRPDPVTQILTGPDAAADLIAAADAGEGDVVLNGITGSVGLTPTLAALASGATLALANKESLVVGGALVKRALRRPGQVVPVDSEHSAIAQALRAGVHEKGLTSPTVSGRSEVRRLILTASGGPFRGRSRADLVGVTAAQALNHPTWAMGPVVTVNSSTLVNKGLELIEAHLLFDVDPADITVAVHPQSVVHSLVEFIDGATIAQASPPDMRLPIALGLTWPHRPDLDGLVAPQAWDAPTAWTFEPLDGGTFPAVELARAAVAASATHPAVFNAANEQAVAAFLGGRLDWLDIVAIDAAVLEAHTGHAAPDLEDVLAADAWARARADELIAARTR</sequence>
<dbReference type="SUPFAM" id="SSF55347">
    <property type="entry name" value="Glyceraldehyde-3-phosphate dehydrogenase-like, C-terminal domain"/>
    <property type="match status" value="1"/>
</dbReference>
<keyword evidence="7 9" id="KW-0414">Isoprene biosynthesis</keyword>
<dbReference type="RefSeq" id="WP_092608378.1">
    <property type="nucleotide sequence ID" value="NZ_FNHU01000003.1"/>
</dbReference>
<feature type="binding site" evidence="9">
    <location>
        <position position="266"/>
    </location>
    <ligand>
        <name>Mn(2+)</name>
        <dbReference type="ChEBI" id="CHEBI:29035"/>
    </ligand>
</feature>
<dbReference type="Proteomes" id="UP000199671">
    <property type="component" value="Unassembled WGS sequence"/>
</dbReference>
<evidence type="ECO:0000256" key="3">
    <source>
        <dbReference type="ARBA" id="ARBA00022723"/>
    </source>
</evidence>
<comment type="catalytic activity">
    <reaction evidence="8">
        <text>2-C-methyl-D-erythritol 4-phosphate + NADP(+) = 1-deoxy-D-xylulose 5-phosphate + NADPH + H(+)</text>
        <dbReference type="Rhea" id="RHEA:13717"/>
        <dbReference type="ChEBI" id="CHEBI:15378"/>
        <dbReference type="ChEBI" id="CHEBI:57783"/>
        <dbReference type="ChEBI" id="CHEBI:57792"/>
        <dbReference type="ChEBI" id="CHEBI:58262"/>
        <dbReference type="ChEBI" id="CHEBI:58349"/>
        <dbReference type="EC" id="1.1.1.267"/>
    </reaction>
    <physiologicalReaction direction="right-to-left" evidence="8">
        <dbReference type="Rhea" id="RHEA:13719"/>
    </physiologicalReaction>
</comment>
<evidence type="ECO:0000256" key="7">
    <source>
        <dbReference type="ARBA" id="ARBA00023229"/>
    </source>
</evidence>
<gene>
    <name evidence="9" type="primary">dxr</name>
    <name evidence="13" type="ORF">SAMN04487766_103119</name>
</gene>
<evidence type="ECO:0000259" key="12">
    <source>
        <dbReference type="Pfam" id="PF13288"/>
    </source>
</evidence>
<dbReference type="InterPro" id="IPR003821">
    <property type="entry name" value="DXP_reductoisomerase"/>
</dbReference>
<dbReference type="GO" id="GO:0016853">
    <property type="term" value="F:isomerase activity"/>
    <property type="evidence" value="ECO:0007669"/>
    <property type="project" value="UniProtKB-KW"/>
</dbReference>
<dbReference type="HAMAP" id="MF_00183">
    <property type="entry name" value="DXP_reductoisom"/>
    <property type="match status" value="1"/>
</dbReference>
<keyword evidence="9" id="KW-0460">Magnesium</keyword>
<feature type="domain" description="1-deoxy-D-xylulose 5-phosphate reductoisomerase N-terminal" evidence="10">
    <location>
        <begin position="12"/>
        <end position="166"/>
    </location>
</feature>
<evidence type="ECO:0000256" key="2">
    <source>
        <dbReference type="ARBA" id="ARBA00006825"/>
    </source>
</evidence>
<dbReference type="NCBIfam" id="TIGR00243">
    <property type="entry name" value="Dxr"/>
    <property type="match status" value="1"/>
</dbReference>
<dbReference type="GO" id="GO:0030145">
    <property type="term" value="F:manganese ion binding"/>
    <property type="evidence" value="ECO:0007669"/>
    <property type="project" value="TreeGrafter"/>
</dbReference>
<comment type="function">
    <text evidence="9">Catalyzes the NADPH-dependent rearrangement and reduction of 1-deoxy-D-xylulose-5-phosphate (DXP) to 2-C-methyl-D-erythritol 4-phosphate (MEP).</text>
</comment>
<feature type="binding site" evidence="9">
    <location>
        <position position="185"/>
    </location>
    <ligand>
        <name>Mn(2+)</name>
        <dbReference type="ChEBI" id="CHEBI:29035"/>
    </ligand>
</feature>
<comment type="similarity">
    <text evidence="2 9">Belongs to the DXR family.</text>
</comment>
<comment type="cofactor">
    <cofactor evidence="9">
        <name>Mg(2+)</name>
        <dbReference type="ChEBI" id="CHEBI:18420"/>
    </cofactor>
    <cofactor evidence="9">
        <name>Mn(2+)</name>
        <dbReference type="ChEBI" id="CHEBI:29035"/>
    </cofactor>
</comment>
<feature type="binding site" evidence="9">
    <location>
        <position position="244"/>
    </location>
    <ligand>
        <name>1-deoxy-D-xylulose 5-phosphate</name>
        <dbReference type="ChEBI" id="CHEBI:57792"/>
    </ligand>
</feature>
<dbReference type="InterPro" id="IPR013512">
    <property type="entry name" value="DXP_reductoisomerase_N"/>
</dbReference>
<feature type="binding site" evidence="9">
    <location>
        <position position="221"/>
    </location>
    <ligand>
        <name>1-deoxy-D-xylulose 5-phosphate</name>
        <dbReference type="ChEBI" id="CHEBI:57792"/>
    </ligand>
</feature>
<keyword evidence="4 9" id="KW-0521">NADP</keyword>
<feature type="binding site" evidence="9">
    <location>
        <position position="183"/>
    </location>
    <ligand>
        <name>Mn(2+)</name>
        <dbReference type="ChEBI" id="CHEBI:29035"/>
    </ligand>
</feature>
<keyword evidence="3 9" id="KW-0479">Metal-binding</keyword>
<feature type="binding site" evidence="9">
    <location>
        <position position="159"/>
    </location>
    <ligand>
        <name>1-deoxy-D-xylulose 5-phosphate</name>
        <dbReference type="ChEBI" id="CHEBI:57792"/>
    </ligand>
</feature>
<dbReference type="GO" id="GO:0070402">
    <property type="term" value="F:NADPH binding"/>
    <property type="evidence" value="ECO:0007669"/>
    <property type="project" value="InterPro"/>
</dbReference>
<protein>
    <recommendedName>
        <fullName evidence="9">1-deoxy-D-xylulose 5-phosphate reductoisomerase</fullName>
        <shortName evidence="9">DXP reductoisomerase</shortName>
        <ecNumber evidence="9">1.1.1.267</ecNumber>
    </recommendedName>
    <alternativeName>
        <fullName evidence="9">1-deoxyxylulose-5-phosphate reductoisomerase</fullName>
    </alternativeName>
    <alternativeName>
        <fullName evidence="9">2-C-methyl-D-erythritol 4-phosphate synthase</fullName>
    </alternativeName>
</protein>
<dbReference type="SUPFAM" id="SSF51735">
    <property type="entry name" value="NAD(P)-binding Rossmann-fold domains"/>
    <property type="match status" value="1"/>
</dbReference>
<keyword evidence="5 9" id="KW-0560">Oxidoreductase</keyword>
<feature type="domain" description="DXP reductoisomerase C-terminal" evidence="12">
    <location>
        <begin position="307"/>
        <end position="424"/>
    </location>
</feature>
<dbReference type="UniPathway" id="UPA00056">
    <property type="reaction ID" value="UER00092"/>
</dbReference>
<dbReference type="GO" id="GO:0030604">
    <property type="term" value="F:1-deoxy-D-xylulose-5-phosphate reductoisomerase activity"/>
    <property type="evidence" value="ECO:0007669"/>
    <property type="project" value="UniProtKB-UniRule"/>
</dbReference>
<evidence type="ECO:0000256" key="5">
    <source>
        <dbReference type="ARBA" id="ARBA00023002"/>
    </source>
</evidence>
<feature type="binding site" evidence="9">
    <location>
        <position position="262"/>
    </location>
    <ligand>
        <name>1-deoxy-D-xylulose 5-phosphate</name>
        <dbReference type="ChEBI" id="CHEBI:57792"/>
    </ligand>
</feature>
<keyword evidence="13" id="KW-0413">Isomerase</keyword>
<dbReference type="EMBL" id="FNHU01000003">
    <property type="protein sequence ID" value="SDM50588.1"/>
    <property type="molecule type" value="Genomic_DNA"/>
</dbReference>
<evidence type="ECO:0000256" key="4">
    <source>
        <dbReference type="ARBA" id="ARBA00022857"/>
    </source>
</evidence>
<keyword evidence="6 9" id="KW-0464">Manganese</keyword>
<organism evidence="13 14">
    <name type="scientific">Actinomyces ruminicola</name>
    <dbReference type="NCBI Taxonomy" id="332524"/>
    <lineage>
        <taxon>Bacteria</taxon>
        <taxon>Bacillati</taxon>
        <taxon>Actinomycetota</taxon>
        <taxon>Actinomycetes</taxon>
        <taxon>Actinomycetales</taxon>
        <taxon>Actinomycetaceae</taxon>
        <taxon>Actinomyces</taxon>
    </lineage>
</organism>
<dbReference type="GO" id="GO:0051484">
    <property type="term" value="P:isopentenyl diphosphate biosynthetic process, methylerythritol 4-phosphate pathway involved in terpenoid biosynthetic process"/>
    <property type="evidence" value="ECO:0007669"/>
    <property type="project" value="TreeGrafter"/>
</dbReference>
<dbReference type="Pfam" id="PF08436">
    <property type="entry name" value="DXP_redisom_C"/>
    <property type="match status" value="1"/>
</dbReference>
<dbReference type="EC" id="1.1.1.267" evidence="9"/>
<reference evidence="13 14" key="1">
    <citation type="submission" date="2016-10" db="EMBL/GenBank/DDBJ databases">
        <authorList>
            <person name="de Groot N.N."/>
        </authorList>
    </citation>
    <scope>NUCLEOTIDE SEQUENCE [LARGE SCALE GENOMIC DNA]</scope>
    <source>
        <strain evidence="13 14">KPR-7B</strain>
    </source>
</reference>
<dbReference type="OrthoDB" id="9806546at2"/>
<feature type="binding site" evidence="9">
    <location>
        <position position="19"/>
    </location>
    <ligand>
        <name>NADPH</name>
        <dbReference type="ChEBI" id="CHEBI:57783"/>
    </ligand>
</feature>
<evidence type="ECO:0000313" key="14">
    <source>
        <dbReference type="Proteomes" id="UP000199671"/>
    </source>
</evidence>
<dbReference type="Gene3D" id="1.10.1740.10">
    <property type="match status" value="1"/>
</dbReference>
<feature type="binding site" evidence="9">
    <location>
        <position position="18"/>
    </location>
    <ligand>
        <name>NADPH</name>
        <dbReference type="ChEBI" id="CHEBI:57783"/>
    </ligand>
</feature>
<feature type="binding site" evidence="9">
    <location>
        <position position="185"/>
    </location>
    <ligand>
        <name>1-deoxy-D-xylulose 5-phosphate</name>
        <dbReference type="ChEBI" id="CHEBI:57792"/>
    </ligand>
</feature>
<name>A0A1G9TSQ3_9ACTO</name>
<accession>A0A1G9TSQ3</accession>
<dbReference type="PIRSF" id="PIRSF006205">
    <property type="entry name" value="Dxp_reductismrs"/>
    <property type="match status" value="1"/>
</dbReference>
<dbReference type="InterPro" id="IPR026877">
    <property type="entry name" value="DXPR_C"/>
</dbReference>
<dbReference type="Gene3D" id="3.40.50.720">
    <property type="entry name" value="NAD(P)-binding Rossmann-like Domain"/>
    <property type="match status" value="1"/>
</dbReference>
<evidence type="ECO:0000256" key="9">
    <source>
        <dbReference type="HAMAP-Rule" id="MF_00183"/>
    </source>
</evidence>
<feature type="binding site" evidence="9">
    <location>
        <position position="184"/>
    </location>
    <ligand>
        <name>1-deoxy-D-xylulose 5-phosphate</name>
        <dbReference type="ChEBI" id="CHEBI:57792"/>
    </ligand>
</feature>
<evidence type="ECO:0000256" key="1">
    <source>
        <dbReference type="ARBA" id="ARBA00005094"/>
    </source>
</evidence>
<comment type="pathway">
    <text evidence="1 9">Isoprenoid biosynthesis; isopentenyl diphosphate biosynthesis via DXP pathway; isopentenyl diphosphate from 1-deoxy-D-xylulose 5-phosphate: step 1/6.</text>
</comment>
<evidence type="ECO:0000259" key="11">
    <source>
        <dbReference type="Pfam" id="PF08436"/>
    </source>
</evidence>
<proteinExistence type="inferred from homology"/>
<feature type="binding site" evidence="9">
    <location>
        <position position="20"/>
    </location>
    <ligand>
        <name>NADPH</name>
        <dbReference type="ChEBI" id="CHEBI:57783"/>
    </ligand>
</feature>
<dbReference type="InterPro" id="IPR036169">
    <property type="entry name" value="DXPR_C_sf"/>
</dbReference>
<evidence type="ECO:0000256" key="6">
    <source>
        <dbReference type="ARBA" id="ARBA00023211"/>
    </source>
</evidence>
<dbReference type="InterPro" id="IPR036291">
    <property type="entry name" value="NAD(P)-bd_dom_sf"/>
</dbReference>
<feature type="binding site" evidence="9">
    <location>
        <position position="160"/>
    </location>
    <ligand>
        <name>NADPH</name>
        <dbReference type="ChEBI" id="CHEBI:57783"/>
    </ligand>
</feature>
<feature type="binding site" evidence="9">
    <location>
        <position position="257"/>
    </location>
    <ligand>
        <name>1-deoxy-D-xylulose 5-phosphate</name>
        <dbReference type="ChEBI" id="CHEBI:57792"/>
    </ligand>
</feature>
<evidence type="ECO:0000256" key="8">
    <source>
        <dbReference type="ARBA" id="ARBA00048543"/>
    </source>
</evidence>
<feature type="binding site" evidence="9">
    <location>
        <position position="266"/>
    </location>
    <ligand>
        <name>1-deoxy-D-xylulose 5-phosphate</name>
        <dbReference type="ChEBI" id="CHEBI:57792"/>
    </ligand>
</feature>
<feature type="binding site" evidence="9">
    <location>
        <position position="58"/>
    </location>
    <ligand>
        <name>NADPH</name>
        <dbReference type="ChEBI" id="CHEBI:57783"/>
    </ligand>
</feature>
<dbReference type="Pfam" id="PF13288">
    <property type="entry name" value="DXPR_C"/>
    <property type="match status" value="1"/>
</dbReference>
<comment type="caution">
    <text evidence="9">Lacks conserved residue(s) required for the propagation of feature annotation.</text>
</comment>
<dbReference type="InterPro" id="IPR013644">
    <property type="entry name" value="DXP_reductoisomerase_C"/>
</dbReference>
<feature type="binding site" evidence="9">
    <location>
        <position position="250"/>
    </location>
    <ligand>
        <name>NADPH</name>
        <dbReference type="ChEBI" id="CHEBI:57783"/>
    </ligand>
</feature>
<feature type="binding site" evidence="9">
    <location>
        <position position="263"/>
    </location>
    <ligand>
        <name>1-deoxy-D-xylulose 5-phosphate</name>
        <dbReference type="ChEBI" id="CHEBI:57792"/>
    </ligand>
</feature>
<dbReference type="SUPFAM" id="SSF69055">
    <property type="entry name" value="1-deoxy-D-xylulose-5-phosphate reductoisomerase, C-terminal domain"/>
    <property type="match status" value="1"/>
</dbReference>
<feature type="binding site" evidence="9">
    <location>
        <position position="21"/>
    </location>
    <ligand>
        <name>NADPH</name>
        <dbReference type="ChEBI" id="CHEBI:57783"/>
    </ligand>
</feature>
<dbReference type="PANTHER" id="PTHR30525:SF0">
    <property type="entry name" value="1-DEOXY-D-XYLULOSE 5-PHOSPHATE REDUCTOISOMERASE, CHLOROPLASTIC"/>
    <property type="match status" value="1"/>
</dbReference>
<evidence type="ECO:0000313" key="13">
    <source>
        <dbReference type="EMBL" id="SDM50588.1"/>
    </source>
</evidence>
<dbReference type="AlphaFoldDB" id="A0A1G9TSQ3"/>
<feature type="binding site" evidence="9">
    <location>
        <position position="158"/>
    </location>
    <ligand>
        <name>NADPH</name>
        <dbReference type="ChEBI" id="CHEBI:57783"/>
    </ligand>
</feature>
<feature type="domain" description="1-deoxy-D-xylulose 5-phosphate reductoisomerase C-terminal" evidence="11">
    <location>
        <begin position="179"/>
        <end position="274"/>
    </location>
</feature>
<dbReference type="PANTHER" id="PTHR30525">
    <property type="entry name" value="1-DEOXY-D-XYLULOSE 5-PHOSPHATE REDUCTOISOMERASE"/>
    <property type="match status" value="1"/>
</dbReference>
<evidence type="ECO:0000259" key="10">
    <source>
        <dbReference type="Pfam" id="PF02670"/>
    </source>
</evidence>
<dbReference type="Pfam" id="PF02670">
    <property type="entry name" value="DXP_reductoisom"/>
    <property type="match status" value="1"/>
</dbReference>